<dbReference type="Pfam" id="PF00583">
    <property type="entry name" value="Acetyltransf_1"/>
    <property type="match status" value="1"/>
</dbReference>
<dbReference type="AlphaFoldDB" id="A0A1A5YDX0"/>
<accession>A0A1A5YDX0</accession>
<organism evidence="2 3">
    <name type="scientific">Paenibacillus oryzae</name>
    <dbReference type="NCBI Taxonomy" id="1844972"/>
    <lineage>
        <taxon>Bacteria</taxon>
        <taxon>Bacillati</taxon>
        <taxon>Bacillota</taxon>
        <taxon>Bacilli</taxon>
        <taxon>Bacillales</taxon>
        <taxon>Paenibacillaceae</taxon>
        <taxon>Paenibacillus</taxon>
    </lineage>
</organism>
<comment type="caution">
    <text evidence="2">The sequence shown here is derived from an EMBL/GenBank/DDBJ whole genome shotgun (WGS) entry which is preliminary data.</text>
</comment>
<dbReference type="Gene3D" id="3.40.630.30">
    <property type="match status" value="1"/>
</dbReference>
<feature type="domain" description="N-acetyltransferase" evidence="1">
    <location>
        <begin position="30"/>
        <end position="181"/>
    </location>
</feature>
<dbReference type="Proteomes" id="UP000092024">
    <property type="component" value="Unassembled WGS sequence"/>
</dbReference>
<keyword evidence="3" id="KW-1185">Reference proteome</keyword>
<protein>
    <recommendedName>
        <fullName evidence="1">N-acetyltransferase domain-containing protein</fullName>
    </recommendedName>
</protein>
<dbReference type="SUPFAM" id="SSF55729">
    <property type="entry name" value="Acyl-CoA N-acyltransferases (Nat)"/>
    <property type="match status" value="1"/>
</dbReference>
<dbReference type="RefSeq" id="WP_068685734.1">
    <property type="nucleotide sequence ID" value="NZ_LYPA01000069.1"/>
</dbReference>
<gene>
    <name evidence="2" type="ORF">A7K91_17880</name>
</gene>
<evidence type="ECO:0000313" key="3">
    <source>
        <dbReference type="Proteomes" id="UP000092024"/>
    </source>
</evidence>
<proteinExistence type="predicted"/>
<reference evidence="2 3" key="1">
    <citation type="submission" date="2016-05" db="EMBL/GenBank/DDBJ databases">
        <title>Paenibacillus oryzae. sp. nov., isolated from the rice root.</title>
        <authorList>
            <person name="Zhang J."/>
            <person name="Zhang X."/>
        </authorList>
    </citation>
    <scope>NUCLEOTIDE SEQUENCE [LARGE SCALE GENOMIC DNA]</scope>
    <source>
        <strain evidence="2 3">1DrF-4</strain>
    </source>
</reference>
<dbReference type="InterPro" id="IPR016181">
    <property type="entry name" value="Acyl_CoA_acyltransferase"/>
</dbReference>
<evidence type="ECO:0000259" key="1">
    <source>
        <dbReference type="PROSITE" id="PS51186"/>
    </source>
</evidence>
<dbReference type="GO" id="GO:0016747">
    <property type="term" value="F:acyltransferase activity, transferring groups other than amino-acyl groups"/>
    <property type="evidence" value="ECO:0007669"/>
    <property type="project" value="InterPro"/>
</dbReference>
<name>A0A1A5YDX0_9BACL</name>
<dbReference type="EMBL" id="LYPA01000069">
    <property type="protein sequence ID" value="OBR63783.1"/>
    <property type="molecule type" value="Genomic_DNA"/>
</dbReference>
<dbReference type="STRING" id="1844972.A7K91_17880"/>
<evidence type="ECO:0000313" key="2">
    <source>
        <dbReference type="EMBL" id="OBR63783.1"/>
    </source>
</evidence>
<dbReference type="OrthoDB" id="6382410at2"/>
<sequence length="181" mass="20377">MGQIELLSAHLNDNIFASIAGANDEKEIQATIYNIAVWLKSLGIPQWSKVLEGEDSHNVPGAIARGEVIVFRSEQTGEVAAACILQQQPSDFDYGLWGKNDPHHDTSVYLHRLVVNRKFSSLGLGPRILAWIEDGVRFEGKDRIRLDCIAWNIKLNEFYVRSGYEFLGETNGANKYQKMLK</sequence>
<dbReference type="PROSITE" id="PS51186">
    <property type="entry name" value="GNAT"/>
    <property type="match status" value="1"/>
</dbReference>
<dbReference type="InterPro" id="IPR000182">
    <property type="entry name" value="GNAT_dom"/>
</dbReference>